<gene>
    <name evidence="2" type="ORF">CLTEP_10420</name>
</gene>
<feature type="compositionally biased region" description="Basic and acidic residues" evidence="1">
    <location>
        <begin position="1"/>
        <end position="18"/>
    </location>
</feature>
<sequence length="42" mass="5039">MDNKIKRTQNNKKEDGNFKKKNIKHGHKESARVTYGEHPRQF</sequence>
<dbReference type="InterPro" id="IPR053788">
    <property type="entry name" value="CPC_1213-like"/>
</dbReference>
<name>A0A151B574_9CLOT</name>
<organism evidence="2 3">
    <name type="scientific">Clostridium tepidiprofundi DSM 19306</name>
    <dbReference type="NCBI Taxonomy" id="1121338"/>
    <lineage>
        <taxon>Bacteria</taxon>
        <taxon>Bacillati</taxon>
        <taxon>Bacillota</taxon>
        <taxon>Clostridia</taxon>
        <taxon>Eubacteriales</taxon>
        <taxon>Clostridiaceae</taxon>
        <taxon>Clostridium</taxon>
    </lineage>
</organism>
<evidence type="ECO:0000313" key="2">
    <source>
        <dbReference type="EMBL" id="KYH35049.1"/>
    </source>
</evidence>
<protein>
    <submittedName>
        <fullName evidence="2">Uncharacterized protein</fullName>
    </submittedName>
</protein>
<keyword evidence="3" id="KW-1185">Reference proteome</keyword>
<dbReference type="EMBL" id="LTBA01000007">
    <property type="protein sequence ID" value="KYH35049.1"/>
    <property type="molecule type" value="Genomic_DNA"/>
</dbReference>
<dbReference type="STRING" id="1121338.CLTEP_10420"/>
<reference evidence="2 3" key="1">
    <citation type="submission" date="2016-02" db="EMBL/GenBank/DDBJ databases">
        <title>Genome sequence of Clostridium tepidiprofundi DSM 19306.</title>
        <authorList>
            <person name="Poehlein A."/>
            <person name="Daniel R."/>
        </authorList>
    </citation>
    <scope>NUCLEOTIDE SEQUENCE [LARGE SCALE GENOMIC DNA]</scope>
    <source>
        <strain evidence="2 3">DSM 19306</strain>
    </source>
</reference>
<dbReference type="NCBIfam" id="NF040908">
    <property type="entry name" value="CPC_1213_fam"/>
    <property type="match status" value="1"/>
</dbReference>
<feature type="compositionally biased region" description="Basic and acidic residues" evidence="1">
    <location>
        <begin position="28"/>
        <end position="42"/>
    </location>
</feature>
<evidence type="ECO:0000256" key="1">
    <source>
        <dbReference type="SAM" id="MobiDB-lite"/>
    </source>
</evidence>
<accession>A0A151B574</accession>
<proteinExistence type="predicted"/>
<dbReference type="RefSeq" id="WP_278319526.1">
    <property type="nucleotide sequence ID" value="NZ_LTBA01000007.1"/>
</dbReference>
<evidence type="ECO:0000313" key="3">
    <source>
        <dbReference type="Proteomes" id="UP000075531"/>
    </source>
</evidence>
<dbReference type="PATRIC" id="fig|1121338.3.peg.1074"/>
<feature type="region of interest" description="Disordered" evidence="1">
    <location>
        <begin position="1"/>
        <end position="42"/>
    </location>
</feature>
<comment type="caution">
    <text evidence="2">The sequence shown here is derived from an EMBL/GenBank/DDBJ whole genome shotgun (WGS) entry which is preliminary data.</text>
</comment>
<dbReference type="AlphaFoldDB" id="A0A151B574"/>
<dbReference type="Proteomes" id="UP000075531">
    <property type="component" value="Unassembled WGS sequence"/>
</dbReference>